<dbReference type="InterPro" id="IPR016152">
    <property type="entry name" value="PTrfase/Anion_transptr"/>
</dbReference>
<protein>
    <submittedName>
        <fullName evidence="9">PRD domain-containing protein</fullName>
    </submittedName>
</protein>
<dbReference type="Gene3D" id="1.10.1790.10">
    <property type="entry name" value="PRD domain"/>
    <property type="match status" value="2"/>
</dbReference>
<dbReference type="EMBL" id="OW659477">
    <property type="protein sequence ID" value="CAH2760938.1"/>
    <property type="molecule type" value="Genomic_DNA"/>
</dbReference>
<evidence type="ECO:0000313" key="10">
    <source>
        <dbReference type="EMBL" id="CAH2760945.1"/>
    </source>
</evidence>
<dbReference type="InterPro" id="IPR036634">
    <property type="entry name" value="PRD_sf"/>
</dbReference>
<dbReference type="InterPro" id="IPR013011">
    <property type="entry name" value="PTS_EIIB_2"/>
</dbReference>
<evidence type="ECO:0000256" key="5">
    <source>
        <dbReference type="ARBA" id="ARBA00023163"/>
    </source>
</evidence>
<dbReference type="Gene3D" id="1.10.10.10">
    <property type="entry name" value="Winged helix-like DNA-binding domain superfamily/Winged helix DNA-binding domain"/>
    <property type="match status" value="1"/>
</dbReference>
<keyword evidence="2" id="KW-0677">Repeat</keyword>
<evidence type="ECO:0000256" key="2">
    <source>
        <dbReference type="ARBA" id="ARBA00022737"/>
    </source>
</evidence>
<dbReference type="GO" id="GO:0008982">
    <property type="term" value="F:protein-N(PI)-phosphohistidine-sugar phosphotransferase activity"/>
    <property type="evidence" value="ECO:0007669"/>
    <property type="project" value="InterPro"/>
</dbReference>
<dbReference type="AlphaFoldDB" id="A0AAU9VF19"/>
<dbReference type="PROSITE" id="PS51099">
    <property type="entry name" value="PTS_EIIB_TYPE_2"/>
    <property type="match status" value="1"/>
</dbReference>
<dbReference type="InterPro" id="IPR002178">
    <property type="entry name" value="PTS_EIIA_type-2_dom"/>
</dbReference>
<dbReference type="InterPro" id="IPR013196">
    <property type="entry name" value="HTH_11"/>
</dbReference>
<dbReference type="EMBL" id="OW659496">
    <property type="protein sequence ID" value="CAH2760945.1"/>
    <property type="molecule type" value="Genomic_DNA"/>
</dbReference>
<dbReference type="InterPro" id="IPR003501">
    <property type="entry name" value="PTS_EIIB_2/3"/>
</dbReference>
<dbReference type="Pfam" id="PF00874">
    <property type="entry name" value="PRD"/>
    <property type="match status" value="2"/>
</dbReference>
<dbReference type="Pfam" id="PF08279">
    <property type="entry name" value="HTH_11"/>
    <property type="match status" value="1"/>
</dbReference>
<evidence type="ECO:0000313" key="11">
    <source>
        <dbReference type="Proteomes" id="UP001154095"/>
    </source>
</evidence>
<evidence type="ECO:0000259" key="6">
    <source>
        <dbReference type="PROSITE" id="PS51094"/>
    </source>
</evidence>
<evidence type="ECO:0000259" key="8">
    <source>
        <dbReference type="PROSITE" id="PS51372"/>
    </source>
</evidence>
<dbReference type="SUPFAM" id="SSF55804">
    <property type="entry name" value="Phoshotransferase/anion transport protein"/>
    <property type="match status" value="1"/>
</dbReference>
<dbReference type="CDD" id="cd05568">
    <property type="entry name" value="PTS_IIB_bgl_like"/>
    <property type="match status" value="1"/>
</dbReference>
<dbReference type="PANTHER" id="PTHR30185">
    <property type="entry name" value="CRYPTIC BETA-GLUCOSIDE BGL OPERON ANTITERMINATOR"/>
    <property type="match status" value="1"/>
</dbReference>
<evidence type="ECO:0000313" key="12">
    <source>
        <dbReference type="Proteomes" id="UP001154111"/>
    </source>
</evidence>
<organism evidence="9 12">
    <name type="scientific">Erysipelothrix amsterdamensis</name>
    <dbReference type="NCBI Taxonomy" id="2929157"/>
    <lineage>
        <taxon>Bacteria</taxon>
        <taxon>Bacillati</taxon>
        <taxon>Bacillota</taxon>
        <taxon>Erysipelotrichia</taxon>
        <taxon>Erysipelotrichales</taxon>
        <taxon>Erysipelotrichaceae</taxon>
        <taxon>Erysipelothrix</taxon>
    </lineage>
</organism>
<accession>A0AAU9VF19</accession>
<dbReference type="PANTHER" id="PTHR30185:SF13">
    <property type="entry name" value="LICABCH OPERON REGULATOR-RELATED"/>
    <property type="match status" value="1"/>
</dbReference>
<keyword evidence="1" id="KW-0808">Transferase</keyword>
<feature type="domain" description="PRD" evidence="8">
    <location>
        <begin position="186"/>
        <end position="290"/>
    </location>
</feature>
<reference evidence="9" key="1">
    <citation type="submission" date="2022-04" db="EMBL/GenBank/DDBJ databases">
        <authorList>
            <person name="Forde T."/>
        </authorList>
    </citation>
    <scope>NUCLEOTIDE SEQUENCE</scope>
    <source>
        <strain evidence="9">A18Y016a</strain>
        <strain evidence="10">A18Y020d</strain>
    </source>
</reference>
<dbReference type="InterPro" id="IPR036388">
    <property type="entry name" value="WH-like_DNA-bd_sf"/>
</dbReference>
<keyword evidence="3" id="KW-0805">Transcription regulation</keyword>
<dbReference type="PROSITE" id="PS51094">
    <property type="entry name" value="PTS_EIIA_TYPE_2"/>
    <property type="match status" value="1"/>
</dbReference>
<keyword evidence="11" id="KW-1185">Reference proteome</keyword>
<dbReference type="PROSITE" id="PS51372">
    <property type="entry name" value="PRD_2"/>
    <property type="match status" value="2"/>
</dbReference>
<keyword evidence="5" id="KW-0804">Transcription</keyword>
<proteinExistence type="predicted"/>
<dbReference type="InterPro" id="IPR036095">
    <property type="entry name" value="PTS_EIIB-like_sf"/>
</dbReference>
<dbReference type="GO" id="GO:0009401">
    <property type="term" value="P:phosphoenolpyruvate-dependent sugar phosphotransferase system"/>
    <property type="evidence" value="ECO:0007669"/>
    <property type="project" value="InterPro"/>
</dbReference>
<evidence type="ECO:0000259" key="7">
    <source>
        <dbReference type="PROSITE" id="PS51099"/>
    </source>
</evidence>
<evidence type="ECO:0000256" key="3">
    <source>
        <dbReference type="ARBA" id="ARBA00023015"/>
    </source>
</evidence>
<dbReference type="SUPFAM" id="SSF52794">
    <property type="entry name" value="PTS system IIB component-like"/>
    <property type="match status" value="1"/>
</dbReference>
<dbReference type="Proteomes" id="UP001154111">
    <property type="component" value="Chromosome"/>
</dbReference>
<evidence type="ECO:0000313" key="9">
    <source>
        <dbReference type="EMBL" id="CAH2760938.1"/>
    </source>
</evidence>
<dbReference type="Gene3D" id="3.40.50.2300">
    <property type="match status" value="1"/>
</dbReference>
<feature type="domain" description="PRD" evidence="8">
    <location>
        <begin position="295"/>
        <end position="402"/>
    </location>
</feature>
<sequence>MELTQRQNSILLLIINAHDAITSDDIATELNISSKTVQREVQAIDSILKKHSMAITSLRGKGYLIDDSYKNEMWKTYFYNDEFDNSVLPNVRQSRVEWIIRKIANGTLNGTYFTLEALADNLFISLSTLKRDLVSVRRILREYHIFLENDYKRGLVLTGDENSIRRLINDYLVLEKSTIDINRIIGQNTPRMDIIERIIVTCIQKYQLHLTDIGFKNLSIHIEIALTRIEQGKLGLSNTTTSINTDSNAYLCAEALAGMLEEALTLKIPKSEIINIYIHLSSQKKLHTDVDNINSESHRNLQILNEALDDIYRIYGSDFRHDEILKQGLMTHLESALKRIELGLSIRNELLDEIEKNYPFEIQIAKVLAFHFLKTNAIAFNLDEVGFLALHFCGARERARQDEKSETTRAIVVCTTGVGTAMLLKAKLESQFSDALEIKKVSALYQLDKNDMDDVDLLISTVHIDRNLGVPTVVVSAIVTDRDIAHIKRYIKGNPSNSHSVADLFDEKLFIANPDTQTPQELLELMSQKALNLGYIDKACQESIIEREVLGSTEVGNLVCIPHNIEGSVYRPSIVVCVLDKPIPWKYDHVQLILMILIDQDHRTHYSDLFAELYAEIDHQYKVSNIIKNKNIAYMKSLFIE</sequence>
<dbReference type="InterPro" id="IPR011608">
    <property type="entry name" value="PRD"/>
</dbReference>
<dbReference type="InterPro" id="IPR007737">
    <property type="entry name" value="Mga_HTH"/>
</dbReference>
<name>A0AAU9VF19_9FIRM</name>
<dbReference type="Gene3D" id="3.40.930.10">
    <property type="entry name" value="Mannitol-specific EII, Chain A"/>
    <property type="match status" value="1"/>
</dbReference>
<keyword evidence="4" id="KW-0010">Activator</keyword>
<dbReference type="SUPFAM" id="SSF63520">
    <property type="entry name" value="PTS-regulatory domain, PRD"/>
    <property type="match status" value="2"/>
</dbReference>
<dbReference type="Pfam" id="PF05043">
    <property type="entry name" value="Mga"/>
    <property type="match status" value="1"/>
</dbReference>
<dbReference type="Pfam" id="PF02302">
    <property type="entry name" value="PTS_IIB"/>
    <property type="match status" value="1"/>
</dbReference>
<evidence type="ECO:0000256" key="4">
    <source>
        <dbReference type="ARBA" id="ARBA00023159"/>
    </source>
</evidence>
<dbReference type="InterPro" id="IPR050661">
    <property type="entry name" value="BglG_antiterminators"/>
</dbReference>
<dbReference type="Proteomes" id="UP001154095">
    <property type="component" value="Chromosome"/>
</dbReference>
<dbReference type="GO" id="GO:0006355">
    <property type="term" value="P:regulation of DNA-templated transcription"/>
    <property type="evidence" value="ECO:0007669"/>
    <property type="project" value="InterPro"/>
</dbReference>
<evidence type="ECO:0000256" key="1">
    <source>
        <dbReference type="ARBA" id="ARBA00022679"/>
    </source>
</evidence>
<feature type="domain" description="PTS EIIB type-2" evidence="7">
    <location>
        <begin position="408"/>
        <end position="499"/>
    </location>
</feature>
<dbReference type="RefSeq" id="WP_254007140.1">
    <property type="nucleotide sequence ID" value="NZ_OW659477.1"/>
</dbReference>
<feature type="domain" description="PTS EIIA type-2" evidence="6">
    <location>
        <begin position="503"/>
        <end position="641"/>
    </location>
</feature>
<gene>
    <name evidence="9" type="primary">licR_1</name>
    <name evidence="9" type="ORF">ERYAMS2_00444</name>
    <name evidence="10" type="ORF">ERYAMS_00154</name>
</gene>
<dbReference type="Pfam" id="PF00359">
    <property type="entry name" value="PTS_EIIA_2"/>
    <property type="match status" value="1"/>
</dbReference>